<feature type="signal peptide" evidence="2">
    <location>
        <begin position="1"/>
        <end position="49"/>
    </location>
</feature>
<gene>
    <name evidence="3" type="ORF">Z051_03560</name>
</gene>
<accession>A0A0N0S1H6</accession>
<evidence type="ECO:0000313" key="3">
    <source>
        <dbReference type="EMBL" id="KOS57570.1"/>
    </source>
</evidence>
<dbReference type="PATRIC" id="fig|1441923.3.peg.776"/>
<proteinExistence type="predicted"/>
<evidence type="ECO:0000313" key="4">
    <source>
        <dbReference type="Proteomes" id="UP000037712"/>
    </source>
</evidence>
<dbReference type="Proteomes" id="UP000037712">
    <property type="component" value="Unassembled WGS sequence"/>
</dbReference>
<evidence type="ECO:0000256" key="2">
    <source>
        <dbReference type="SAM" id="SignalP"/>
    </source>
</evidence>
<dbReference type="RefSeq" id="WP_054371399.1">
    <property type="nucleotide sequence ID" value="NZ_AZYO01000004.1"/>
</dbReference>
<evidence type="ECO:0000256" key="1">
    <source>
        <dbReference type="SAM" id="MobiDB-lite"/>
    </source>
</evidence>
<dbReference type="EMBL" id="AZYO01000004">
    <property type="protein sequence ID" value="KOS57570.1"/>
    <property type="molecule type" value="Genomic_DNA"/>
</dbReference>
<feature type="compositionally biased region" description="Basic residues" evidence="1">
    <location>
        <begin position="13"/>
        <end position="24"/>
    </location>
</feature>
<organism evidence="3 4">
    <name type="scientific">Rhodococcus rhodochrous KG-21</name>
    <dbReference type="NCBI Taxonomy" id="1441923"/>
    <lineage>
        <taxon>Bacteria</taxon>
        <taxon>Bacillati</taxon>
        <taxon>Actinomycetota</taxon>
        <taxon>Actinomycetes</taxon>
        <taxon>Mycobacteriales</taxon>
        <taxon>Nocardiaceae</taxon>
        <taxon>Rhodococcus</taxon>
    </lineage>
</organism>
<reference evidence="4" key="2">
    <citation type="submission" date="2015-01" db="EMBL/GenBank/DDBJ databases">
        <title>Draft genome sequence of potential hydrocarbon metabolising strain of Rhodococcus rhodochrous.</title>
        <authorList>
            <person name="Aggarwal R.K."/>
            <person name="Dawar C."/>
        </authorList>
    </citation>
    <scope>NUCLEOTIDE SEQUENCE [LARGE SCALE GENOMIC DNA]</scope>
    <source>
        <strain evidence="4">KG-21</strain>
    </source>
</reference>
<reference evidence="3 4" key="1">
    <citation type="journal article" date="2015" name="Genome Announc.">
        <title>Draft Genome Sequence of Rhodococcus rhodochrous Strain KG-21, a Soil Isolate from Oil Fields of Krishna-Godavari Basin, India.</title>
        <authorList>
            <person name="Dawar C."/>
            <person name="Aggarwal R.K."/>
        </authorList>
    </citation>
    <scope>NUCLEOTIDE SEQUENCE [LARGE SCALE GENOMIC DNA]</scope>
    <source>
        <strain evidence="3 4">KG-21</strain>
    </source>
</reference>
<feature type="region of interest" description="Disordered" evidence="1">
    <location>
        <begin position="55"/>
        <end position="89"/>
    </location>
</feature>
<sequence length="417" mass="41567">MTNTPSSFDNRAARRARARHHRRAQAATVLAVATAALASGLALAPSALAAPIQGGVTGDSTQDGVTGGTTQGGTTTLAPEPTPEPEASVPDVPAERAYWVAPPAEYQPENVQWRPMPNYDYDTDTYLPPDEVVAEPVPLEQLHLPTPVAPTAPIIAPRNKVRFGDTVFEQPNWVSDHDAERTNNTSAVIEAQVSTVWRSIGVETTRADRLAAAQVAGGATGAVAGATAAGVPAAVTGALVGGTIGGIGGAALGGMVPTPIPGLPVVTTGVAGTAAGAVLGAAAAGVPAAAVGAVAGAAAGVAAGTNFGAGDLGQPQEIEVPDIDHDAVAAQTRDTLTQWETSVPVGQAAATAVQNAVEAAPIVDQQVRDVVAAQPGGMQAIDQVDSVLTDFFADATPGLAGNLLSNAVGDGITTHGH</sequence>
<dbReference type="AlphaFoldDB" id="A0A0N0S1H6"/>
<feature type="region of interest" description="Disordered" evidence="1">
    <location>
        <begin position="1"/>
        <end position="25"/>
    </location>
</feature>
<comment type="caution">
    <text evidence="3">The sequence shown here is derived from an EMBL/GenBank/DDBJ whole genome shotgun (WGS) entry which is preliminary data.</text>
</comment>
<protein>
    <submittedName>
        <fullName evidence="3">Insoluble domain protein</fullName>
    </submittedName>
</protein>
<name>A0A0N0S1H6_RHORH</name>
<keyword evidence="2" id="KW-0732">Signal</keyword>
<feature type="chain" id="PRO_5005857716" evidence="2">
    <location>
        <begin position="50"/>
        <end position="417"/>
    </location>
</feature>